<reference evidence="1" key="1">
    <citation type="submission" date="2014-08" db="EMBL/GenBank/DDBJ databases">
        <authorList>
            <person name="Murali S."/>
            <person name="Richards S."/>
            <person name="Bandaranaike D."/>
            <person name="Bellair M."/>
            <person name="Blankenburg K."/>
            <person name="Chao H."/>
            <person name="Dinh H."/>
            <person name="Doddapaneni H."/>
            <person name="Dugan-Rocha S."/>
            <person name="Elkadiri S."/>
            <person name="Gnanaolivu R."/>
            <person name="Hughes D."/>
            <person name="Lee S."/>
            <person name="Li M."/>
            <person name="Ming W."/>
            <person name="Munidasa M."/>
            <person name="Muniz J."/>
            <person name="Nguyen L."/>
            <person name="Osuji N."/>
            <person name="Pu L.-L."/>
            <person name="Puazo M."/>
            <person name="Skinner E."/>
            <person name="Qu C."/>
            <person name="Quiroz J."/>
            <person name="Raj R."/>
            <person name="Weissenberger G."/>
            <person name="Xin Y."/>
            <person name="Zou X."/>
            <person name="Han Y."/>
            <person name="Worley K."/>
            <person name="Muzny D."/>
            <person name="Gibbs R."/>
        </authorList>
    </citation>
    <scope>NUCLEOTIDE SEQUENCE</scope>
    <source>
        <strain evidence="1">HAZT.00-mixed</strain>
        <tissue evidence="1">Whole organism</tissue>
    </source>
</reference>
<reference evidence="1" key="3">
    <citation type="submission" date="2019-06" db="EMBL/GenBank/DDBJ databases">
        <authorList>
            <person name="Poynton C."/>
            <person name="Hasenbein S."/>
            <person name="Benoit J.B."/>
            <person name="Sepulveda M.S."/>
            <person name="Poelchau M.F."/>
            <person name="Murali S.C."/>
            <person name="Chen S."/>
            <person name="Glastad K.M."/>
            <person name="Werren J.H."/>
            <person name="Vineis J.H."/>
            <person name="Bowen J.L."/>
            <person name="Friedrich M."/>
            <person name="Jones J."/>
            <person name="Robertson H.M."/>
            <person name="Feyereisen R."/>
            <person name="Mechler-Hickson A."/>
            <person name="Mathers N."/>
            <person name="Lee C.E."/>
            <person name="Colbourne J.K."/>
            <person name="Biales A."/>
            <person name="Johnston J.S."/>
            <person name="Wellborn G.A."/>
            <person name="Rosendale A.J."/>
            <person name="Cridge A.G."/>
            <person name="Munoz-Torres M.C."/>
            <person name="Bain P.A."/>
            <person name="Manny A.R."/>
            <person name="Major K.M."/>
            <person name="Lambert F.N."/>
            <person name="Vulpe C.D."/>
            <person name="Tuck P."/>
            <person name="Blalock B.J."/>
            <person name="Lin Y.-Y."/>
            <person name="Smith M.E."/>
            <person name="Ochoa-Acuna H."/>
            <person name="Chen M.-J.M."/>
            <person name="Childers C.P."/>
            <person name="Qu J."/>
            <person name="Dugan S."/>
            <person name="Lee S.L."/>
            <person name="Chao H."/>
            <person name="Dinh H."/>
            <person name="Han Y."/>
            <person name="Doddapaneni H."/>
            <person name="Worley K.C."/>
            <person name="Muzny D.M."/>
            <person name="Gibbs R.A."/>
            <person name="Richards S."/>
        </authorList>
    </citation>
    <scope>NUCLEOTIDE SEQUENCE</scope>
    <source>
        <strain evidence="1">HAZT.00-mixed</strain>
        <tissue evidence="1">Whole organism</tissue>
    </source>
</reference>
<evidence type="ECO:0000313" key="1">
    <source>
        <dbReference type="EMBL" id="KAA0201665.1"/>
    </source>
</evidence>
<dbReference type="InterPro" id="IPR013783">
    <property type="entry name" value="Ig-like_fold"/>
</dbReference>
<dbReference type="AlphaFoldDB" id="A0A6A0H9I9"/>
<evidence type="ECO:0008006" key="2">
    <source>
        <dbReference type="Google" id="ProtNLM"/>
    </source>
</evidence>
<comment type="caution">
    <text evidence="1">The sequence shown here is derived from an EMBL/GenBank/DDBJ whole genome shotgun (WGS) entry which is preliminary data.</text>
</comment>
<dbReference type="PANTHER" id="PTHR23279:SF36">
    <property type="entry name" value="DEFECTIVE PROBOSCIS EXTENSION RESPONSE 9, ISOFORM A"/>
    <property type="match status" value="1"/>
</dbReference>
<name>A0A6A0H9I9_HYAAZ</name>
<accession>A0A6A0H9I9</accession>
<dbReference type="SUPFAM" id="SSF48726">
    <property type="entry name" value="Immunoglobulin"/>
    <property type="match status" value="1"/>
</dbReference>
<dbReference type="GO" id="GO:0050808">
    <property type="term" value="P:synapse organization"/>
    <property type="evidence" value="ECO:0007669"/>
    <property type="project" value="TreeGrafter"/>
</dbReference>
<protein>
    <recommendedName>
        <fullName evidence="2">Ig-like domain-containing protein</fullName>
    </recommendedName>
</protein>
<gene>
    <name evidence="1" type="ORF">HAZT_HAZT002443</name>
</gene>
<dbReference type="GO" id="GO:0032589">
    <property type="term" value="C:neuron projection membrane"/>
    <property type="evidence" value="ECO:0007669"/>
    <property type="project" value="TreeGrafter"/>
</dbReference>
<organism evidence="1">
    <name type="scientific">Hyalella azteca</name>
    <name type="common">Amphipod</name>
    <dbReference type="NCBI Taxonomy" id="294128"/>
    <lineage>
        <taxon>Eukaryota</taxon>
        <taxon>Metazoa</taxon>
        <taxon>Ecdysozoa</taxon>
        <taxon>Arthropoda</taxon>
        <taxon>Crustacea</taxon>
        <taxon>Multicrustacea</taxon>
        <taxon>Malacostraca</taxon>
        <taxon>Eumalacostraca</taxon>
        <taxon>Peracarida</taxon>
        <taxon>Amphipoda</taxon>
        <taxon>Senticaudata</taxon>
        <taxon>Talitrida</taxon>
        <taxon>Talitroidea</taxon>
        <taxon>Hyalellidae</taxon>
        <taxon>Hyalella</taxon>
    </lineage>
</organism>
<dbReference type="InterPro" id="IPR037448">
    <property type="entry name" value="Zig-8"/>
</dbReference>
<dbReference type="EMBL" id="JQDR03005198">
    <property type="protein sequence ID" value="KAA0201665.1"/>
    <property type="molecule type" value="Genomic_DNA"/>
</dbReference>
<dbReference type="PANTHER" id="PTHR23279">
    <property type="entry name" value="DEFECTIVE PROBOSCIS EXTENSION RESPONSE DPR -RELATED"/>
    <property type="match status" value="1"/>
</dbReference>
<dbReference type="Gene3D" id="2.60.40.10">
    <property type="entry name" value="Immunoglobulins"/>
    <property type="match status" value="1"/>
</dbReference>
<dbReference type="InterPro" id="IPR036179">
    <property type="entry name" value="Ig-like_dom_sf"/>
</dbReference>
<sequence length="73" mass="8366">MTYTSDGRFRAVHAAGSPFWMLEIDSPQARDEGVYECQVSSQPKIYRRFQLQVTGPFDCTHAMLHTYELCCST</sequence>
<proteinExistence type="predicted"/>
<dbReference type="Proteomes" id="UP000711488">
    <property type="component" value="Unassembled WGS sequence"/>
</dbReference>
<reference evidence="1" key="2">
    <citation type="journal article" date="2018" name="Environ. Sci. Technol.">
        <title>The Toxicogenome of Hyalella azteca: A Model for Sediment Ecotoxicology and Evolutionary Toxicology.</title>
        <authorList>
            <person name="Poynton H.C."/>
            <person name="Hasenbein S."/>
            <person name="Benoit J.B."/>
            <person name="Sepulveda M.S."/>
            <person name="Poelchau M.F."/>
            <person name="Hughes D.S.T."/>
            <person name="Murali S.C."/>
            <person name="Chen S."/>
            <person name="Glastad K.M."/>
            <person name="Goodisman M.A.D."/>
            <person name="Werren J.H."/>
            <person name="Vineis J.H."/>
            <person name="Bowen J.L."/>
            <person name="Friedrich M."/>
            <person name="Jones J."/>
            <person name="Robertson H.M."/>
            <person name="Feyereisen R."/>
            <person name="Mechler-Hickson A."/>
            <person name="Mathers N."/>
            <person name="Lee C.E."/>
            <person name="Colbourne J.K."/>
            <person name="Biales A."/>
            <person name="Johnston J.S."/>
            <person name="Wellborn G.A."/>
            <person name="Rosendale A.J."/>
            <person name="Cridge A.G."/>
            <person name="Munoz-Torres M.C."/>
            <person name="Bain P.A."/>
            <person name="Manny A.R."/>
            <person name="Major K.M."/>
            <person name="Lambert F.N."/>
            <person name="Vulpe C.D."/>
            <person name="Tuck P."/>
            <person name="Blalock B.J."/>
            <person name="Lin Y.Y."/>
            <person name="Smith M.E."/>
            <person name="Ochoa-Acuna H."/>
            <person name="Chen M.M."/>
            <person name="Childers C.P."/>
            <person name="Qu J."/>
            <person name="Dugan S."/>
            <person name="Lee S.L."/>
            <person name="Chao H."/>
            <person name="Dinh H."/>
            <person name="Han Y."/>
            <person name="Doddapaneni H."/>
            <person name="Worley K.C."/>
            <person name="Muzny D.M."/>
            <person name="Gibbs R.A."/>
            <person name="Richards S."/>
        </authorList>
    </citation>
    <scope>NUCLEOTIDE SEQUENCE</scope>
    <source>
        <strain evidence="1">HAZT.00-mixed</strain>
        <tissue evidence="1">Whole organism</tissue>
    </source>
</reference>